<dbReference type="NCBIfam" id="TIGR01549">
    <property type="entry name" value="HAD-SF-IA-v1"/>
    <property type="match status" value="1"/>
</dbReference>
<keyword evidence="3" id="KW-0460">Magnesium</keyword>
<name>A0A7Y6RBL7_9GAMM</name>
<gene>
    <name evidence="4" type="ORF">HUO07_07345</name>
</gene>
<accession>A0A7Y6RBL7</accession>
<dbReference type="PANTHER" id="PTHR46470:SF4">
    <property type="entry name" value="5-AMINO-6-(5-PHOSPHO-D-RIBITYLAMINO)URACIL PHOSPHATASE YIGB"/>
    <property type="match status" value="1"/>
</dbReference>
<dbReference type="NCBIfam" id="TIGR01509">
    <property type="entry name" value="HAD-SF-IA-v3"/>
    <property type="match status" value="1"/>
</dbReference>
<comment type="caution">
    <text evidence="4">The sequence shown here is derived from an EMBL/GenBank/DDBJ whole genome shotgun (WGS) entry which is preliminary data.</text>
</comment>
<dbReference type="InterPro" id="IPR036412">
    <property type="entry name" value="HAD-like_sf"/>
</dbReference>
<dbReference type="AlphaFoldDB" id="A0A7Y6RBL7"/>
<protein>
    <submittedName>
        <fullName evidence="4">HAD family hydrolase</fullName>
    </submittedName>
</protein>
<evidence type="ECO:0000256" key="1">
    <source>
        <dbReference type="ARBA" id="ARBA00001946"/>
    </source>
</evidence>
<dbReference type="EMBL" id="JABWCV010000006">
    <property type="protein sequence ID" value="NVF13985.1"/>
    <property type="molecule type" value="Genomic_DNA"/>
</dbReference>
<dbReference type="Gene3D" id="1.20.120.1600">
    <property type="match status" value="1"/>
</dbReference>
<evidence type="ECO:0000256" key="3">
    <source>
        <dbReference type="ARBA" id="ARBA00022842"/>
    </source>
</evidence>
<dbReference type="InterPro" id="IPR051400">
    <property type="entry name" value="HAD-like_hydrolase"/>
</dbReference>
<evidence type="ECO:0000313" key="4">
    <source>
        <dbReference type="EMBL" id="NVF13985.1"/>
    </source>
</evidence>
<dbReference type="SUPFAM" id="SSF56784">
    <property type="entry name" value="HAD-like"/>
    <property type="match status" value="1"/>
</dbReference>
<dbReference type="Pfam" id="PF00702">
    <property type="entry name" value="Hydrolase"/>
    <property type="match status" value="1"/>
</dbReference>
<dbReference type="PRINTS" id="PR00413">
    <property type="entry name" value="HADHALOGNASE"/>
</dbReference>
<dbReference type="GO" id="GO:0009231">
    <property type="term" value="P:riboflavin biosynthetic process"/>
    <property type="evidence" value="ECO:0007669"/>
    <property type="project" value="TreeGrafter"/>
</dbReference>
<dbReference type="RefSeq" id="WP_176303024.1">
    <property type="nucleotide sequence ID" value="NZ_JABWCV010000006.1"/>
</dbReference>
<dbReference type="PANTHER" id="PTHR46470">
    <property type="entry name" value="N-ACYLNEURAMINATE-9-PHOSPHATASE"/>
    <property type="match status" value="1"/>
</dbReference>
<keyword evidence="2 4" id="KW-0378">Hydrolase</keyword>
<evidence type="ECO:0000313" key="5">
    <source>
        <dbReference type="Proteomes" id="UP000589984"/>
    </source>
</evidence>
<dbReference type="SFLD" id="SFLDS00003">
    <property type="entry name" value="Haloacid_Dehalogenase"/>
    <property type="match status" value="1"/>
</dbReference>
<dbReference type="InterPro" id="IPR006439">
    <property type="entry name" value="HAD-SF_hydro_IA"/>
</dbReference>
<evidence type="ECO:0000256" key="2">
    <source>
        <dbReference type="ARBA" id="ARBA00022801"/>
    </source>
</evidence>
<reference evidence="4 5" key="1">
    <citation type="submission" date="2020-06" db="EMBL/GenBank/DDBJ databases">
        <title>Halomonas sp. QX-1 draft genome sequence.</title>
        <authorList>
            <person name="Qiu X."/>
        </authorList>
    </citation>
    <scope>NUCLEOTIDE SEQUENCE [LARGE SCALE GENOMIC DNA]</scope>
    <source>
        <strain evidence="4 5">QX-1</strain>
    </source>
</reference>
<dbReference type="SFLD" id="SFLDG01129">
    <property type="entry name" value="C1.5:_HAD__Beta-PGM__Phosphata"/>
    <property type="match status" value="1"/>
</dbReference>
<dbReference type="Proteomes" id="UP000589984">
    <property type="component" value="Unassembled WGS sequence"/>
</dbReference>
<organism evidence="4 5">
    <name type="scientific">Vreelandella maris</name>
    <dbReference type="NCBI Taxonomy" id="2729617"/>
    <lineage>
        <taxon>Bacteria</taxon>
        <taxon>Pseudomonadati</taxon>
        <taxon>Pseudomonadota</taxon>
        <taxon>Gammaproteobacteria</taxon>
        <taxon>Oceanospirillales</taxon>
        <taxon>Halomonadaceae</taxon>
        <taxon>Vreelandella</taxon>
    </lineage>
</organism>
<proteinExistence type="predicted"/>
<dbReference type="GO" id="GO:0016787">
    <property type="term" value="F:hydrolase activity"/>
    <property type="evidence" value="ECO:0007669"/>
    <property type="project" value="UniProtKB-KW"/>
</dbReference>
<comment type="cofactor">
    <cofactor evidence="1">
        <name>Mg(2+)</name>
        <dbReference type="ChEBI" id="CHEBI:18420"/>
    </cofactor>
</comment>
<keyword evidence="5" id="KW-1185">Reference proteome</keyword>
<dbReference type="InterPro" id="IPR023214">
    <property type="entry name" value="HAD_sf"/>
</dbReference>
<dbReference type="Gene3D" id="3.40.50.1000">
    <property type="entry name" value="HAD superfamily/HAD-like"/>
    <property type="match status" value="1"/>
</dbReference>
<sequence>MTKLKAITFDLDDTLWDNHGVMARTEEGHYRWLLEALEAWRAARQEPALTLTQEGGREDYLQRRQQLAKEVPERRGDFTWLRMRALEAQLEAEGLTRSAALLWAAAAMNEFHRLRVQVTPHPEAAGLLAVLTERYQLAAITNGNIHLARQPLAAYFPVAIAAGELLAPKPDPTPFLTALARLNVAPEHAMHVGDSWQEDVLPAQQLGMHAVWISALENQPLPPRVHRIAHIKELPRVLEMLEKASLETHHSGGVYSH</sequence>